<dbReference type="Pfam" id="PF07730">
    <property type="entry name" value="HisKA_3"/>
    <property type="match status" value="1"/>
</dbReference>
<evidence type="ECO:0000256" key="2">
    <source>
        <dbReference type="ARBA" id="ARBA00012438"/>
    </source>
</evidence>
<dbReference type="CDD" id="cd16917">
    <property type="entry name" value="HATPase_UhpB-NarQ-NarX-like"/>
    <property type="match status" value="1"/>
</dbReference>
<feature type="domain" description="Signal transduction histidine kinase subgroup 3 dimerisation and phosphoacceptor" evidence="10">
    <location>
        <begin position="203"/>
        <end position="267"/>
    </location>
</feature>
<evidence type="ECO:0000256" key="5">
    <source>
        <dbReference type="ARBA" id="ARBA00022741"/>
    </source>
</evidence>
<dbReference type="AlphaFoldDB" id="A0A2P8I005"/>
<proteinExistence type="predicted"/>
<gene>
    <name evidence="11" type="ORF">B0I31_1176</name>
</gene>
<evidence type="ECO:0000256" key="1">
    <source>
        <dbReference type="ARBA" id="ARBA00000085"/>
    </source>
</evidence>
<organism evidence="11 12">
    <name type="scientific">Saccharothrix carnea</name>
    <dbReference type="NCBI Taxonomy" id="1280637"/>
    <lineage>
        <taxon>Bacteria</taxon>
        <taxon>Bacillati</taxon>
        <taxon>Actinomycetota</taxon>
        <taxon>Actinomycetes</taxon>
        <taxon>Pseudonocardiales</taxon>
        <taxon>Pseudonocardiaceae</taxon>
        <taxon>Saccharothrix</taxon>
    </lineage>
</organism>
<dbReference type="GO" id="GO:0005524">
    <property type="term" value="F:ATP binding"/>
    <property type="evidence" value="ECO:0007669"/>
    <property type="project" value="UniProtKB-KW"/>
</dbReference>
<evidence type="ECO:0000256" key="3">
    <source>
        <dbReference type="ARBA" id="ARBA00022553"/>
    </source>
</evidence>
<dbReference type="GO" id="GO:0000155">
    <property type="term" value="F:phosphorelay sensor kinase activity"/>
    <property type="evidence" value="ECO:0007669"/>
    <property type="project" value="InterPro"/>
</dbReference>
<dbReference type="Gene3D" id="3.30.565.10">
    <property type="entry name" value="Histidine kinase-like ATPase, C-terminal domain"/>
    <property type="match status" value="1"/>
</dbReference>
<comment type="caution">
    <text evidence="11">The sequence shown here is derived from an EMBL/GenBank/DDBJ whole genome shotgun (WGS) entry which is preliminary data.</text>
</comment>
<dbReference type="GO" id="GO:0016020">
    <property type="term" value="C:membrane"/>
    <property type="evidence" value="ECO:0007669"/>
    <property type="project" value="InterPro"/>
</dbReference>
<evidence type="ECO:0000259" key="10">
    <source>
        <dbReference type="Pfam" id="PF07730"/>
    </source>
</evidence>
<accession>A0A2P8I005</accession>
<dbReference type="EMBL" id="PYAX01000017">
    <property type="protein sequence ID" value="PSL51812.1"/>
    <property type="molecule type" value="Genomic_DNA"/>
</dbReference>
<keyword evidence="9" id="KW-1133">Transmembrane helix</keyword>
<keyword evidence="12" id="KW-1185">Reference proteome</keyword>
<keyword evidence="9" id="KW-0812">Transmembrane</keyword>
<evidence type="ECO:0000256" key="4">
    <source>
        <dbReference type="ARBA" id="ARBA00022679"/>
    </source>
</evidence>
<dbReference type="PANTHER" id="PTHR24421">
    <property type="entry name" value="NITRATE/NITRITE SENSOR PROTEIN NARX-RELATED"/>
    <property type="match status" value="1"/>
</dbReference>
<reference evidence="11 12" key="1">
    <citation type="submission" date="2018-03" db="EMBL/GenBank/DDBJ databases">
        <title>Genomic Encyclopedia of Type Strains, Phase III (KMG-III): the genomes of soil and plant-associated and newly described type strains.</title>
        <authorList>
            <person name="Whitman W."/>
        </authorList>
    </citation>
    <scope>NUCLEOTIDE SEQUENCE [LARGE SCALE GENOMIC DNA]</scope>
    <source>
        <strain evidence="11 12">CGMCC 4.7097</strain>
    </source>
</reference>
<feature type="transmembrane region" description="Helical" evidence="9">
    <location>
        <begin position="28"/>
        <end position="50"/>
    </location>
</feature>
<keyword evidence="8" id="KW-0902">Two-component regulatory system</keyword>
<protein>
    <recommendedName>
        <fullName evidence="2">histidine kinase</fullName>
        <ecNumber evidence="2">2.7.13.3</ecNumber>
    </recommendedName>
</protein>
<keyword evidence="9" id="KW-0472">Membrane</keyword>
<dbReference type="InterPro" id="IPR036890">
    <property type="entry name" value="HATPase_C_sf"/>
</dbReference>
<dbReference type="InterPro" id="IPR011712">
    <property type="entry name" value="Sig_transdc_His_kin_sub3_dim/P"/>
</dbReference>
<feature type="transmembrane region" description="Helical" evidence="9">
    <location>
        <begin position="81"/>
        <end position="106"/>
    </location>
</feature>
<comment type="catalytic activity">
    <reaction evidence="1">
        <text>ATP + protein L-histidine = ADP + protein N-phospho-L-histidine.</text>
        <dbReference type="EC" id="2.7.13.3"/>
    </reaction>
</comment>
<keyword evidence="5" id="KW-0547">Nucleotide-binding</keyword>
<sequence length="405" mass="43664">MCCDRAVHAGISRVVSGLRKLPEWQHDALIVISSLLVGSVLFATGLYPLFNLDDPIPLWVRVLLFGGICVVEAFRRIAPGTALAVGTAFLLVDCVIGVGTPTLVVYADLLYAATLYGPRRLSRDMVPIAVLTSISTITATVLLVPGWRATVLAAFAVLPFLLIPVWWATNVRQHQRMAEVERANARQLAKIAELDRTAAVAAERAHMARDLHDVIAGHLSAIAIQAEAALSLKDEDPMTRVVLKSVRENSVSALEEMRAMINILRADVTDPDEPTAPARLAQLSRLIESAQAGGMRLDVRVDYDDTEALPAAVDLTAYRIAQEALTNAMKHAPRTSVVLELRRTDTEMVLEVVNELRDGGTGGGLGTGLLNMRERTAAVGGSLTAGPSDGSWKVRAVLPLPEVER</sequence>
<keyword evidence="7" id="KW-0067">ATP-binding</keyword>
<keyword evidence="4" id="KW-0808">Transferase</keyword>
<feature type="transmembrane region" description="Helical" evidence="9">
    <location>
        <begin position="151"/>
        <end position="169"/>
    </location>
</feature>
<feature type="transmembrane region" description="Helical" evidence="9">
    <location>
        <begin position="126"/>
        <end position="144"/>
    </location>
</feature>
<dbReference type="Proteomes" id="UP000241118">
    <property type="component" value="Unassembled WGS sequence"/>
</dbReference>
<evidence type="ECO:0000256" key="8">
    <source>
        <dbReference type="ARBA" id="ARBA00023012"/>
    </source>
</evidence>
<feature type="transmembrane region" description="Helical" evidence="9">
    <location>
        <begin position="56"/>
        <end position="74"/>
    </location>
</feature>
<dbReference type="PANTHER" id="PTHR24421:SF10">
    <property type="entry name" value="NITRATE_NITRITE SENSOR PROTEIN NARQ"/>
    <property type="match status" value="1"/>
</dbReference>
<evidence type="ECO:0000313" key="12">
    <source>
        <dbReference type="Proteomes" id="UP000241118"/>
    </source>
</evidence>
<dbReference type="Gene3D" id="1.20.5.1930">
    <property type="match status" value="1"/>
</dbReference>
<evidence type="ECO:0000256" key="9">
    <source>
        <dbReference type="SAM" id="Phobius"/>
    </source>
</evidence>
<name>A0A2P8I005_SACCR</name>
<dbReference type="InterPro" id="IPR050482">
    <property type="entry name" value="Sensor_HK_TwoCompSys"/>
</dbReference>
<keyword evidence="3" id="KW-0597">Phosphoprotein</keyword>
<keyword evidence="6 11" id="KW-0418">Kinase</keyword>
<evidence type="ECO:0000256" key="7">
    <source>
        <dbReference type="ARBA" id="ARBA00022840"/>
    </source>
</evidence>
<dbReference type="GO" id="GO:0046983">
    <property type="term" value="F:protein dimerization activity"/>
    <property type="evidence" value="ECO:0007669"/>
    <property type="project" value="InterPro"/>
</dbReference>
<dbReference type="SUPFAM" id="SSF55874">
    <property type="entry name" value="ATPase domain of HSP90 chaperone/DNA topoisomerase II/histidine kinase"/>
    <property type="match status" value="1"/>
</dbReference>
<dbReference type="EC" id="2.7.13.3" evidence="2"/>
<evidence type="ECO:0000256" key="6">
    <source>
        <dbReference type="ARBA" id="ARBA00022777"/>
    </source>
</evidence>
<evidence type="ECO:0000313" key="11">
    <source>
        <dbReference type="EMBL" id="PSL51812.1"/>
    </source>
</evidence>